<feature type="transmembrane region" description="Helical" evidence="7">
    <location>
        <begin position="242"/>
        <end position="261"/>
    </location>
</feature>
<dbReference type="EMBL" id="PVUB01000007">
    <property type="protein sequence ID" value="PRZ22132.1"/>
    <property type="molecule type" value="Genomic_DNA"/>
</dbReference>
<organism evidence="9 10">
    <name type="scientific">Flavobacterium granuli</name>
    <dbReference type="NCBI Taxonomy" id="280093"/>
    <lineage>
        <taxon>Bacteria</taxon>
        <taxon>Pseudomonadati</taxon>
        <taxon>Bacteroidota</taxon>
        <taxon>Flavobacteriia</taxon>
        <taxon>Flavobacteriales</taxon>
        <taxon>Flavobacteriaceae</taxon>
        <taxon>Flavobacterium</taxon>
    </lineage>
</organism>
<keyword evidence="6 7" id="KW-0472">Membrane</keyword>
<evidence type="ECO:0000256" key="4">
    <source>
        <dbReference type="ARBA" id="ARBA00022692"/>
    </source>
</evidence>
<keyword evidence="11" id="KW-1185">Reference proteome</keyword>
<dbReference type="RefSeq" id="WP_072944149.1">
    <property type="nucleotide sequence ID" value="NZ_FQWO01000007.1"/>
</dbReference>
<evidence type="ECO:0000256" key="7">
    <source>
        <dbReference type="SAM" id="Phobius"/>
    </source>
</evidence>
<feature type="transmembrane region" description="Helical" evidence="7">
    <location>
        <begin position="181"/>
        <end position="201"/>
    </location>
</feature>
<feature type="transmembrane region" description="Helical" evidence="7">
    <location>
        <begin position="85"/>
        <end position="107"/>
    </location>
</feature>
<feature type="transmembrane region" description="Helical" evidence="7">
    <location>
        <begin position="302"/>
        <end position="323"/>
    </location>
</feature>
<evidence type="ECO:0000256" key="5">
    <source>
        <dbReference type="ARBA" id="ARBA00022989"/>
    </source>
</evidence>
<feature type="transmembrane region" description="Helical" evidence="7">
    <location>
        <begin position="213"/>
        <end position="230"/>
    </location>
</feature>
<evidence type="ECO:0000256" key="1">
    <source>
        <dbReference type="ARBA" id="ARBA00004651"/>
    </source>
</evidence>
<evidence type="ECO:0000256" key="2">
    <source>
        <dbReference type="ARBA" id="ARBA00007977"/>
    </source>
</evidence>
<dbReference type="OrthoDB" id="9811391at2"/>
<reference evidence="9" key="1">
    <citation type="submission" date="2016-11" db="EMBL/GenBank/DDBJ databases">
        <authorList>
            <person name="Jaros S."/>
            <person name="Januszkiewicz K."/>
            <person name="Wedrychowicz H."/>
        </authorList>
    </citation>
    <scope>NUCLEOTIDE SEQUENCE [LARGE SCALE GENOMIC DNA]</scope>
    <source>
        <strain evidence="9">DSM 19729</strain>
    </source>
</reference>
<keyword evidence="5 7" id="KW-1133">Transmembrane helix</keyword>
<dbReference type="GO" id="GO:0005886">
    <property type="term" value="C:plasma membrane"/>
    <property type="evidence" value="ECO:0007669"/>
    <property type="project" value="UniProtKB-SubCell"/>
</dbReference>
<comment type="similarity">
    <text evidence="2">Belongs to the UPF0324 family.</text>
</comment>
<evidence type="ECO:0000256" key="6">
    <source>
        <dbReference type="ARBA" id="ARBA00023136"/>
    </source>
</evidence>
<feature type="transmembrane region" description="Helical" evidence="7">
    <location>
        <begin position="7"/>
        <end position="24"/>
    </location>
</feature>
<keyword evidence="3" id="KW-1003">Cell membrane</keyword>
<dbReference type="STRING" id="280093.SAMN05443373_107133"/>
<feature type="transmembrane region" description="Helical" evidence="7">
    <location>
        <begin position="267"/>
        <end position="290"/>
    </location>
</feature>
<evidence type="ECO:0000313" key="9">
    <source>
        <dbReference type="EMBL" id="SHH10767.1"/>
    </source>
</evidence>
<dbReference type="Proteomes" id="UP000237771">
    <property type="component" value="Unassembled WGS sequence"/>
</dbReference>
<dbReference type="EMBL" id="FQWO01000007">
    <property type="protein sequence ID" value="SHH10767.1"/>
    <property type="molecule type" value="Genomic_DNA"/>
</dbReference>
<evidence type="ECO:0000313" key="11">
    <source>
        <dbReference type="Proteomes" id="UP000237771"/>
    </source>
</evidence>
<gene>
    <name evidence="8" type="ORF">BC624_107133</name>
    <name evidence="9" type="ORF">SAMN05443373_107133</name>
</gene>
<dbReference type="Proteomes" id="UP000184384">
    <property type="component" value="Unassembled WGS sequence"/>
</dbReference>
<dbReference type="InterPro" id="IPR018383">
    <property type="entry name" value="UPF0324_pro"/>
</dbReference>
<feature type="transmembrane region" description="Helical" evidence="7">
    <location>
        <begin position="149"/>
        <end position="169"/>
    </location>
</feature>
<accession>A0A1M5Q9D0</accession>
<sequence length="324" mass="35050">MKKIKTNPLGIIFSVGLGLFVLVVSNYFTFFNSILLGLLVGMAIGNFIKIPSEFHSGINLTSSKMLEYSVIFLAFGINYTHITKLGLQSFILITVVVLLVLLLTIYLSKKIKCPSSAGLLVGFGTAICGSSAIAALSPSLQKNKEDVGIALAVVNLYGTIGMLLLPFVLTTFNITSFDSSILIGGTLHSVGNVAGAGFSMSQLIGEDAITIKLARIALLSPALILFNYISEHKTTKNWKQHLQLPWYLWSFLAITILVSLVDFDKSLLVIMNTMVKIVLTIAMTAIGLNVSIKSLIQSGKKGLFFGLIIFLIQIILVLVGLQFI</sequence>
<comment type="subcellular location">
    <subcellularLocation>
        <location evidence="1">Cell membrane</location>
        <topology evidence="1">Multi-pass membrane protein</topology>
    </subcellularLocation>
</comment>
<evidence type="ECO:0000313" key="10">
    <source>
        <dbReference type="Proteomes" id="UP000184384"/>
    </source>
</evidence>
<evidence type="ECO:0000313" key="8">
    <source>
        <dbReference type="EMBL" id="PRZ22132.1"/>
    </source>
</evidence>
<reference evidence="8 11" key="3">
    <citation type="submission" date="2018-03" db="EMBL/GenBank/DDBJ databases">
        <title>Genomic Encyclopedia of Archaeal and Bacterial Type Strains, Phase II (KMG-II): from individual species to whole genera.</title>
        <authorList>
            <person name="Goeker M."/>
        </authorList>
    </citation>
    <scope>NUCLEOTIDE SEQUENCE [LARGE SCALE GENOMIC DNA]</scope>
    <source>
        <strain evidence="8 11">DSM 17797</strain>
    </source>
</reference>
<evidence type="ECO:0000256" key="3">
    <source>
        <dbReference type="ARBA" id="ARBA00022475"/>
    </source>
</evidence>
<protein>
    <submittedName>
        <fullName evidence="9">Conserved hypothetical integral membrane protein</fullName>
    </submittedName>
    <submittedName>
        <fullName evidence="8">Integral membrane protein (TIGR00698 family)</fullName>
    </submittedName>
</protein>
<keyword evidence="4 7" id="KW-0812">Transmembrane</keyword>
<dbReference type="PANTHER" id="PTHR30106:SF2">
    <property type="entry name" value="UPF0324 INNER MEMBRANE PROTEIN YEIH"/>
    <property type="match status" value="1"/>
</dbReference>
<reference evidence="10" key="2">
    <citation type="submission" date="2016-11" db="EMBL/GenBank/DDBJ databases">
        <authorList>
            <person name="Varghese N."/>
            <person name="Submissions S."/>
        </authorList>
    </citation>
    <scope>NUCLEOTIDE SEQUENCE [LARGE SCALE GENOMIC DNA]</scope>
    <source>
        <strain evidence="10">DSM 19729</strain>
    </source>
</reference>
<feature type="transmembrane region" description="Helical" evidence="7">
    <location>
        <begin position="119"/>
        <end position="137"/>
    </location>
</feature>
<name>A0A1M5Q9D0_9FLAO</name>
<dbReference type="Pfam" id="PF03601">
    <property type="entry name" value="Cons_hypoth698"/>
    <property type="match status" value="1"/>
</dbReference>
<dbReference type="PANTHER" id="PTHR30106">
    <property type="entry name" value="INNER MEMBRANE PROTEIN YEIH-RELATED"/>
    <property type="match status" value="1"/>
</dbReference>
<proteinExistence type="inferred from homology"/>
<dbReference type="AlphaFoldDB" id="A0A1M5Q9D0"/>